<reference evidence="4" key="1">
    <citation type="journal article" date="2021" name="Front. Microbiol.">
        <title>Comprehensive Comparative Genomics and Phenotyping of Methylobacterium Species.</title>
        <authorList>
            <person name="Alessa O."/>
            <person name="Ogura Y."/>
            <person name="Fujitani Y."/>
            <person name="Takami H."/>
            <person name="Hayashi T."/>
            <person name="Sahin N."/>
            <person name="Tani A."/>
        </authorList>
    </citation>
    <scope>NUCLEOTIDE SEQUENCE</scope>
    <source>
        <strain evidence="4">DSM 14458</strain>
    </source>
</reference>
<dbReference type="InterPro" id="IPR011234">
    <property type="entry name" value="Fumarylacetoacetase-like_C"/>
</dbReference>
<accession>A0ABQ4UUA5</accession>
<dbReference type="Gene3D" id="3.90.850.10">
    <property type="entry name" value="Fumarylacetoacetase-like, C-terminal domain"/>
    <property type="match status" value="1"/>
</dbReference>
<reference evidence="4" key="2">
    <citation type="submission" date="2021-08" db="EMBL/GenBank/DDBJ databases">
        <authorList>
            <person name="Tani A."/>
            <person name="Ola A."/>
            <person name="Ogura Y."/>
            <person name="Katsura K."/>
            <person name="Hayashi T."/>
        </authorList>
    </citation>
    <scope>NUCLEOTIDE SEQUENCE</scope>
    <source>
        <strain evidence="4">DSM 14458</strain>
    </source>
</reference>
<protein>
    <recommendedName>
        <fullName evidence="6">2-hydroxyhepta-2,4-diene-1,7-dioate isomerase</fullName>
    </recommendedName>
</protein>
<sequence length="262" mass="27661">MDTSVTRWIGFRHDGAAGFGRLDGETITEFTGDLFGAPTATGRTLPLAEVTIDLPCRPSKLIALWNNFGALAEKLELARPEAPLFLIKPANTYRPSGATVIVPEAAGRALYEGELGIVIGKVDGQPARDLSEADAMAHVFGFTCINDVTSAPILKADASFTQWARAKGLDGFGPFGPVIATGLAPETLTVRTLVNGRERQNFPISDMLMPVPRLVSLLSQGMTLEPGDIIACGTSVGSGPIPKGANVEIVIDGIGTLTNRFE</sequence>
<dbReference type="Pfam" id="PF10370">
    <property type="entry name" value="Rv2993c-like_N"/>
    <property type="match status" value="1"/>
</dbReference>
<keyword evidence="1" id="KW-0479">Metal-binding</keyword>
<keyword evidence="5" id="KW-1185">Reference proteome</keyword>
<evidence type="ECO:0000313" key="5">
    <source>
        <dbReference type="Proteomes" id="UP001055093"/>
    </source>
</evidence>
<evidence type="ECO:0000259" key="3">
    <source>
        <dbReference type="Pfam" id="PF10370"/>
    </source>
</evidence>
<dbReference type="PANTHER" id="PTHR11820">
    <property type="entry name" value="ACYLPYRUVASE"/>
    <property type="match status" value="1"/>
</dbReference>
<dbReference type="Pfam" id="PF01557">
    <property type="entry name" value="FAA_hydrolase"/>
    <property type="match status" value="1"/>
</dbReference>
<evidence type="ECO:0000259" key="2">
    <source>
        <dbReference type="Pfam" id="PF01557"/>
    </source>
</evidence>
<organism evidence="4 5">
    <name type="scientific">Methylorubrum suomiense</name>
    <dbReference type="NCBI Taxonomy" id="144191"/>
    <lineage>
        <taxon>Bacteria</taxon>
        <taxon>Pseudomonadati</taxon>
        <taxon>Pseudomonadota</taxon>
        <taxon>Alphaproteobacteria</taxon>
        <taxon>Hyphomicrobiales</taxon>
        <taxon>Methylobacteriaceae</taxon>
        <taxon>Methylorubrum</taxon>
    </lineage>
</organism>
<dbReference type="PANTHER" id="PTHR11820:SF7">
    <property type="entry name" value="ACYLPYRUVASE FAHD1, MITOCHONDRIAL"/>
    <property type="match status" value="1"/>
</dbReference>
<name>A0ABQ4UUA5_9HYPH</name>
<proteinExistence type="predicted"/>
<gene>
    <name evidence="4" type="primary">yisK</name>
    <name evidence="4" type="ORF">BGCPKDLD_1894</name>
</gene>
<evidence type="ECO:0000256" key="1">
    <source>
        <dbReference type="ARBA" id="ARBA00022723"/>
    </source>
</evidence>
<dbReference type="Proteomes" id="UP001055093">
    <property type="component" value="Unassembled WGS sequence"/>
</dbReference>
<feature type="domain" description="Rv2993c-like N-terminal" evidence="3">
    <location>
        <begin position="7"/>
        <end position="51"/>
    </location>
</feature>
<evidence type="ECO:0000313" key="4">
    <source>
        <dbReference type="EMBL" id="GJE75310.1"/>
    </source>
</evidence>
<feature type="domain" description="Fumarylacetoacetase-like C-terminal" evidence="2">
    <location>
        <begin position="61"/>
        <end position="261"/>
    </location>
</feature>
<dbReference type="SUPFAM" id="SSF56529">
    <property type="entry name" value="FAH"/>
    <property type="match status" value="1"/>
</dbReference>
<comment type="caution">
    <text evidence="4">The sequence shown here is derived from an EMBL/GenBank/DDBJ whole genome shotgun (WGS) entry which is preliminary data.</text>
</comment>
<dbReference type="InterPro" id="IPR018833">
    <property type="entry name" value="Rv2993c-like_N"/>
</dbReference>
<evidence type="ECO:0008006" key="6">
    <source>
        <dbReference type="Google" id="ProtNLM"/>
    </source>
</evidence>
<dbReference type="InterPro" id="IPR036663">
    <property type="entry name" value="Fumarylacetoacetase_C_sf"/>
</dbReference>
<dbReference type="EMBL" id="BPRE01000005">
    <property type="protein sequence ID" value="GJE75310.1"/>
    <property type="molecule type" value="Genomic_DNA"/>
</dbReference>